<dbReference type="Pfam" id="PF00964">
    <property type="entry name" value="Elicitin"/>
    <property type="match status" value="1"/>
</dbReference>
<feature type="region of interest" description="Disordered" evidence="7">
    <location>
        <begin position="104"/>
        <end position="138"/>
    </location>
</feature>
<dbReference type="InterPro" id="IPR036470">
    <property type="entry name" value="Elicitin_sf"/>
</dbReference>
<evidence type="ECO:0000256" key="4">
    <source>
        <dbReference type="ARBA" id="ARBA00022978"/>
    </source>
</evidence>
<evidence type="ECO:0000313" key="10">
    <source>
        <dbReference type="Proteomes" id="UP000054928"/>
    </source>
</evidence>
<evidence type="ECO:0000256" key="7">
    <source>
        <dbReference type="SAM" id="MobiDB-lite"/>
    </source>
</evidence>
<organism evidence="9 10">
    <name type="scientific">Plasmopara halstedii</name>
    <name type="common">Downy mildew of sunflower</name>
    <dbReference type="NCBI Taxonomy" id="4781"/>
    <lineage>
        <taxon>Eukaryota</taxon>
        <taxon>Sar</taxon>
        <taxon>Stramenopiles</taxon>
        <taxon>Oomycota</taxon>
        <taxon>Peronosporomycetes</taxon>
        <taxon>Peronosporales</taxon>
        <taxon>Peronosporaceae</taxon>
        <taxon>Plasmopara</taxon>
    </lineage>
</organism>
<keyword evidence="4 6" id="KW-0928">Hypersensitive response elicitation</keyword>
<dbReference type="InterPro" id="IPR002200">
    <property type="entry name" value="Elicitin"/>
</dbReference>
<proteinExistence type="inferred from homology"/>
<accession>A0A0P1A5X5</accession>
<keyword evidence="3 6" id="KW-0964">Secreted</keyword>
<evidence type="ECO:0000256" key="2">
    <source>
        <dbReference type="ARBA" id="ARBA00009544"/>
    </source>
</evidence>
<dbReference type="EMBL" id="CCYD01000109">
    <property type="protein sequence ID" value="CEG35986.1"/>
    <property type="molecule type" value="Genomic_DNA"/>
</dbReference>
<evidence type="ECO:0000256" key="6">
    <source>
        <dbReference type="RuleBase" id="RU368111"/>
    </source>
</evidence>
<comment type="similarity">
    <text evidence="2 6">Belongs to the elicitin family.</text>
</comment>
<feature type="compositionally biased region" description="Low complexity" evidence="7">
    <location>
        <begin position="106"/>
        <end position="138"/>
    </location>
</feature>
<dbReference type="SMART" id="SM01187">
    <property type="entry name" value="Elicitin"/>
    <property type="match status" value="1"/>
</dbReference>
<dbReference type="GO" id="GO:0052040">
    <property type="term" value="P:symbiont-mediated perturbation of host programmed cell death"/>
    <property type="evidence" value="ECO:0007669"/>
    <property type="project" value="UniProtKB-UniRule"/>
</dbReference>
<dbReference type="STRING" id="4781.A0A0P1A5X5"/>
<sequence length="158" mass="15887">MNIFVFVSFAALAATTNAATCDTAALQLIITSPNAAACMNQSNFTATSLTTPTTAELARMCASDACMSLLSEAQTAAPSECTVGTFSLYADLITPLNDVCDDGSLSSTPRSTNESSNSTTDDATSTSTPTAPPATTSGASVTAVSLGVFLATATAVFL</sequence>
<keyword evidence="10" id="KW-1185">Reference proteome</keyword>
<name>A0A0P1A5X5_PLAHL</name>
<dbReference type="AlphaFoldDB" id="A0A0P1A5X5"/>
<dbReference type="GO" id="GO:0005576">
    <property type="term" value="C:extracellular region"/>
    <property type="evidence" value="ECO:0007669"/>
    <property type="project" value="UniProtKB-SubCell"/>
</dbReference>
<comment type="function">
    <text evidence="6">Induces local and distal defense responses (incompatible hypersensitive reaction) in plants from the solanaceae and cruciferae families. Elicits leaf necrosis and causes the accumulation of pathogenesis-related proteins. Might interact with the lipidic molecules of the plasma membrane.</text>
</comment>
<feature type="signal peptide" evidence="8">
    <location>
        <begin position="1"/>
        <end position="18"/>
    </location>
</feature>
<evidence type="ECO:0000256" key="8">
    <source>
        <dbReference type="SAM" id="SignalP"/>
    </source>
</evidence>
<evidence type="ECO:0000256" key="5">
    <source>
        <dbReference type="ARBA" id="ARBA00023157"/>
    </source>
</evidence>
<feature type="chain" id="PRO_5006058400" description="Elicitin" evidence="8">
    <location>
        <begin position="19"/>
        <end position="158"/>
    </location>
</feature>
<dbReference type="RefSeq" id="XP_024572355.1">
    <property type="nucleotide sequence ID" value="XM_024730270.1"/>
</dbReference>
<dbReference type="OrthoDB" id="129589at2759"/>
<dbReference type="OMA" id="MTKICAS"/>
<keyword evidence="5 6" id="KW-1015">Disulfide bond</keyword>
<comment type="subcellular location">
    <subcellularLocation>
        <location evidence="1 6">Secreted</location>
    </subcellularLocation>
</comment>
<protein>
    <recommendedName>
        <fullName evidence="6">Elicitin</fullName>
    </recommendedName>
</protein>
<dbReference type="Proteomes" id="UP000054928">
    <property type="component" value="Unassembled WGS sequence"/>
</dbReference>
<evidence type="ECO:0000256" key="3">
    <source>
        <dbReference type="ARBA" id="ARBA00022525"/>
    </source>
</evidence>
<keyword evidence="8" id="KW-0732">Signal</keyword>
<dbReference type="GeneID" id="36395363"/>
<reference evidence="10" key="1">
    <citation type="submission" date="2014-09" db="EMBL/GenBank/DDBJ databases">
        <authorList>
            <person name="Sharma Rahul"/>
            <person name="Thines Marco"/>
        </authorList>
    </citation>
    <scope>NUCLEOTIDE SEQUENCE [LARGE SCALE GENOMIC DNA]</scope>
</reference>
<dbReference type="Gene3D" id="1.10.239.10">
    <property type="entry name" value="Elicitin domain"/>
    <property type="match status" value="1"/>
</dbReference>
<evidence type="ECO:0000313" key="9">
    <source>
        <dbReference type="EMBL" id="CEG35986.1"/>
    </source>
</evidence>
<dbReference type="SUPFAM" id="SSF48647">
    <property type="entry name" value="Fungal elicitin"/>
    <property type="match status" value="1"/>
</dbReference>
<evidence type="ECO:0000256" key="1">
    <source>
        <dbReference type="ARBA" id="ARBA00004613"/>
    </source>
</evidence>